<dbReference type="Pfam" id="PF20776">
    <property type="entry name" value="SLS1_N"/>
    <property type="match status" value="1"/>
</dbReference>
<feature type="domain" description="SLS1 N-terminal" evidence="3">
    <location>
        <begin position="196"/>
        <end position="313"/>
    </location>
</feature>
<name>A0A420YCF5_9PEZI</name>
<protein>
    <submittedName>
        <fullName evidence="6">Uncharacterized protein</fullName>
    </submittedName>
</protein>
<evidence type="ECO:0000259" key="2">
    <source>
        <dbReference type="Pfam" id="PF14611"/>
    </source>
</evidence>
<feature type="region of interest" description="Disordered" evidence="1">
    <location>
        <begin position="563"/>
        <end position="588"/>
    </location>
</feature>
<comment type="caution">
    <text evidence="6">The sequence shown here is derived from an EMBL/GenBank/DDBJ whole genome shotgun (WGS) entry which is preliminary data.</text>
</comment>
<feature type="region of interest" description="Disordered" evidence="1">
    <location>
        <begin position="826"/>
        <end position="856"/>
    </location>
</feature>
<sequence>MNLSTLCGTICRFEKEYCRARSSNQPFRNLSAVQNATRRTYSDSPASAKPEERTFESYFENSRDERHDASRHFGDDQHTPGSDVRPVKEFSIRRVSYSASHGNPSTGALPHRRRLTKKQDVIINHKGQRLKQTAQDLPIDILGKPGHAIVLRDVGPAKRRMLQQLIEEEKGKEQKSSNLDEQLSQICESAEQPNPPSSDEVLRNIDELKPARSVIPRRDFNVLKKKLSDGFTKSQLATYITTEAAKDTVKRRTDRKTGKGSRRPWIVEESAWTPENHLPGSLDALMTGYLSKNPSPKERLVVGLLRRCWNLSVEELQKTQGFLDVVLKETQFELLLLGNRRWLDSISRSLLEANTQIELIRAQRIVRVVAPKATAEYIINEICAILDKAAIRKLDATNISLARLEDSVLEEVGRMTHTVVQATSRGRIQVSWLPVVEPTKEGLEDLGDVVHRLLRSGYGFQHHGQTTTSVFPDPHTRGGWYLIDYHSKMKMGWKDRLADWGRWTIATPRLGTKAVATCPAIPDTIVSHPFETSSSPSTQADGWLSQPQATTRAIFGHVLHKEPPAQSYHSTESKHTKQDDTLPTDQLKPDLDRTLVPIIPPLTSIAALTAQSKHTTPSDTTIVMRFLPISSKPSPKPSSSIPMPSLELILSSDPSTPEDDLTISSLRATTSVSTHDILLPSQPVDIRLVHTTSYTLPGSNVPDHLPQVVSFLQASDLRPSDGVLVTPPRFAKKLRLPARLVGTTEDLEVEYMFAGLEMRRSVSTEVDGWKLAYTSVEAGQGGGRRAELALEGKRMDGSPSKIEDFVQTLNKLTLDGGLKWYGEAQRPVADSRVSQPEEHREEAEEEEEQRLEDAAR</sequence>
<feature type="region of interest" description="Disordered" evidence="1">
    <location>
        <begin position="35"/>
        <end position="54"/>
    </location>
</feature>
<keyword evidence="7" id="KW-1185">Reference proteome</keyword>
<dbReference type="AlphaFoldDB" id="A0A420YCF5"/>
<evidence type="ECO:0000259" key="3">
    <source>
        <dbReference type="Pfam" id="PF20776"/>
    </source>
</evidence>
<dbReference type="GO" id="GO:0005743">
    <property type="term" value="C:mitochondrial inner membrane"/>
    <property type="evidence" value="ECO:0007669"/>
    <property type="project" value="InterPro"/>
</dbReference>
<feature type="domain" description="SLS1 first KH" evidence="2">
    <location>
        <begin position="321"/>
        <end position="387"/>
    </location>
</feature>
<dbReference type="Pfam" id="PF20777">
    <property type="entry name" value="KH_SLS1_2"/>
    <property type="match status" value="1"/>
</dbReference>
<feature type="region of interest" description="Disordered" evidence="1">
    <location>
        <begin position="61"/>
        <end position="86"/>
    </location>
</feature>
<accession>A0A420YCF5</accession>
<dbReference type="OrthoDB" id="5392646at2759"/>
<dbReference type="InterPro" id="IPR048400">
    <property type="entry name" value="SLS1_N"/>
</dbReference>
<dbReference type="Pfam" id="PF14611">
    <property type="entry name" value="KH_SLS1_1"/>
    <property type="match status" value="1"/>
</dbReference>
<evidence type="ECO:0000313" key="6">
    <source>
        <dbReference type="EMBL" id="RKU45400.1"/>
    </source>
</evidence>
<evidence type="ECO:0000259" key="5">
    <source>
        <dbReference type="Pfam" id="PF20778"/>
    </source>
</evidence>
<reference evidence="6 7" key="1">
    <citation type="submission" date="2018-08" db="EMBL/GenBank/DDBJ databases">
        <title>Draft genome of the lignicolous fungus Coniochaeta pulveracea.</title>
        <authorList>
            <person name="Borstlap C.J."/>
            <person name="De Witt R.N."/>
            <person name="Botha A."/>
            <person name="Volschenk H."/>
        </authorList>
    </citation>
    <scope>NUCLEOTIDE SEQUENCE [LARGE SCALE GENOMIC DNA]</scope>
    <source>
        <strain evidence="6 7">CAB683</strain>
    </source>
</reference>
<feature type="domain" description="SLS1 second KH" evidence="4">
    <location>
        <begin position="395"/>
        <end position="455"/>
    </location>
</feature>
<dbReference type="EMBL" id="QVQW01000021">
    <property type="protein sequence ID" value="RKU45400.1"/>
    <property type="molecule type" value="Genomic_DNA"/>
</dbReference>
<feature type="compositionally biased region" description="Basic and acidic residues" evidence="1">
    <location>
        <begin position="571"/>
        <end position="580"/>
    </location>
</feature>
<evidence type="ECO:0000259" key="4">
    <source>
        <dbReference type="Pfam" id="PF20777"/>
    </source>
</evidence>
<dbReference type="Proteomes" id="UP000275385">
    <property type="component" value="Unassembled WGS sequence"/>
</dbReference>
<evidence type="ECO:0000256" key="1">
    <source>
        <dbReference type="SAM" id="MobiDB-lite"/>
    </source>
</evidence>
<feature type="compositionally biased region" description="Polar residues" evidence="1">
    <location>
        <begin position="35"/>
        <end position="45"/>
    </location>
</feature>
<organism evidence="6 7">
    <name type="scientific">Coniochaeta pulveracea</name>
    <dbReference type="NCBI Taxonomy" id="177199"/>
    <lineage>
        <taxon>Eukaryota</taxon>
        <taxon>Fungi</taxon>
        <taxon>Dikarya</taxon>
        <taxon>Ascomycota</taxon>
        <taxon>Pezizomycotina</taxon>
        <taxon>Sordariomycetes</taxon>
        <taxon>Sordariomycetidae</taxon>
        <taxon>Coniochaetales</taxon>
        <taxon>Coniochaetaceae</taxon>
        <taxon>Coniochaeta</taxon>
    </lineage>
</organism>
<dbReference type="InterPro" id="IPR048401">
    <property type="entry name" value="SLS1_C"/>
</dbReference>
<evidence type="ECO:0000313" key="7">
    <source>
        <dbReference type="Proteomes" id="UP000275385"/>
    </source>
</evidence>
<dbReference type="InterPro" id="IPR032741">
    <property type="entry name" value="Sls1_KH-1"/>
</dbReference>
<feature type="compositionally biased region" description="Basic and acidic residues" evidence="1">
    <location>
        <begin position="61"/>
        <end position="78"/>
    </location>
</feature>
<dbReference type="InterPro" id="IPR048748">
    <property type="entry name" value="SLS1_KH2"/>
</dbReference>
<dbReference type="Pfam" id="PF20778">
    <property type="entry name" value="SLS1_C"/>
    <property type="match status" value="1"/>
</dbReference>
<feature type="domain" description="SLS1 C-terminal" evidence="5">
    <location>
        <begin position="490"/>
        <end position="808"/>
    </location>
</feature>
<proteinExistence type="predicted"/>
<gene>
    <name evidence="6" type="ORF">DL546_004959</name>
</gene>